<comment type="similarity">
    <text evidence="1">Belongs to the glycosyltransferase 2 family.</text>
</comment>
<evidence type="ECO:0000256" key="3">
    <source>
        <dbReference type="ARBA" id="ARBA00022679"/>
    </source>
</evidence>
<accession>A0ABW8Z031</accession>
<evidence type="ECO:0000256" key="2">
    <source>
        <dbReference type="ARBA" id="ARBA00022676"/>
    </source>
</evidence>
<dbReference type="Gene3D" id="3.90.550.10">
    <property type="entry name" value="Spore Coat Polysaccharide Biosynthesis Protein SpsA, Chain A"/>
    <property type="match status" value="1"/>
</dbReference>
<comment type="caution">
    <text evidence="6">The sequence shown here is derived from an EMBL/GenBank/DDBJ whole genome shotgun (WGS) entry which is preliminary data.</text>
</comment>
<name>A0ABW8Z031_9FLAO</name>
<dbReference type="InterPro" id="IPR029044">
    <property type="entry name" value="Nucleotide-diphossugar_trans"/>
</dbReference>
<keyword evidence="7" id="KW-1185">Reference proteome</keyword>
<gene>
    <name evidence="6" type="ORF">ABS766_16045</name>
</gene>
<evidence type="ECO:0000256" key="1">
    <source>
        <dbReference type="ARBA" id="ARBA00006739"/>
    </source>
</evidence>
<dbReference type="GO" id="GO:0016757">
    <property type="term" value="F:glycosyltransferase activity"/>
    <property type="evidence" value="ECO:0007669"/>
    <property type="project" value="UniProtKB-KW"/>
</dbReference>
<feature type="transmembrane region" description="Helical" evidence="4">
    <location>
        <begin position="285"/>
        <end position="303"/>
    </location>
</feature>
<feature type="transmembrane region" description="Helical" evidence="4">
    <location>
        <begin position="6"/>
        <end position="29"/>
    </location>
</feature>
<keyword evidence="4" id="KW-0472">Membrane</keyword>
<dbReference type="PANTHER" id="PTHR43630">
    <property type="entry name" value="POLY-BETA-1,6-N-ACETYL-D-GLUCOSAMINE SYNTHASE"/>
    <property type="match status" value="1"/>
</dbReference>
<dbReference type="Proteomes" id="UP001629156">
    <property type="component" value="Unassembled WGS sequence"/>
</dbReference>
<feature type="transmembrane region" description="Helical" evidence="4">
    <location>
        <begin position="338"/>
        <end position="361"/>
    </location>
</feature>
<dbReference type="InterPro" id="IPR001173">
    <property type="entry name" value="Glyco_trans_2-like"/>
</dbReference>
<sequence>MPNIIFYVFIGITVLQLAYYFIVFGKFIFAKQQQAKPVNFPVSVMVLVKNNFEKVEKLVPQLTSQNYPDFEVVLVDNASDYETVDQLEQIEKQYANVRLVKVENNEAFWGHKKYAFTLGIKAAKKDYLLFIDADCQPASDQWIAHMAAQFTKQKTIIIGFSAYRLVKNSLLNKLIRFDEVVNTIQLFGWTKLGAPYTGNGRNLAYKKDEFFKHNGYINHMNIRTGEDALFVNEAANATNTAVCYTPESFTYGNAPSKLSEWVTNKRKAAYTMSFFKTTDKCKIKLFIWLQVLFFIFVAVLLIMQFNWMMVVPVIAFRYMACWLIMAQGAAKLNEKDTIYWFPFIEIMLIFTQLYLVAVNLLSRKVHWK</sequence>
<feature type="domain" description="Glycosyltransferase 2-like" evidence="5">
    <location>
        <begin position="43"/>
        <end position="184"/>
    </location>
</feature>
<evidence type="ECO:0000256" key="4">
    <source>
        <dbReference type="SAM" id="Phobius"/>
    </source>
</evidence>
<dbReference type="RefSeq" id="WP_408086212.1">
    <property type="nucleotide sequence ID" value="NZ_JBELPZ010000025.1"/>
</dbReference>
<keyword evidence="2 6" id="KW-0328">Glycosyltransferase</keyword>
<protein>
    <submittedName>
        <fullName evidence="6">Glycosyltransferase</fullName>
        <ecNumber evidence="6">2.4.-.-</ecNumber>
    </submittedName>
</protein>
<evidence type="ECO:0000313" key="6">
    <source>
        <dbReference type="EMBL" id="MFL9845934.1"/>
    </source>
</evidence>
<dbReference type="SUPFAM" id="SSF53448">
    <property type="entry name" value="Nucleotide-diphospho-sugar transferases"/>
    <property type="match status" value="1"/>
</dbReference>
<reference evidence="6 7" key="1">
    <citation type="submission" date="2024-06" db="EMBL/GenBank/DDBJ databases">
        <authorList>
            <person name="Kaempfer P."/>
            <person name="Viver T."/>
        </authorList>
    </citation>
    <scope>NUCLEOTIDE SEQUENCE [LARGE SCALE GENOMIC DNA]</scope>
    <source>
        <strain evidence="6 7">ST-119</strain>
    </source>
</reference>
<keyword evidence="4" id="KW-1133">Transmembrane helix</keyword>
<dbReference type="PANTHER" id="PTHR43630:SF1">
    <property type="entry name" value="POLY-BETA-1,6-N-ACETYL-D-GLUCOSAMINE SYNTHASE"/>
    <property type="match status" value="1"/>
</dbReference>
<organism evidence="6 7">
    <name type="scientific">Flavobacterium rhizosphaerae</name>
    <dbReference type="NCBI Taxonomy" id="3163298"/>
    <lineage>
        <taxon>Bacteria</taxon>
        <taxon>Pseudomonadati</taxon>
        <taxon>Bacteroidota</taxon>
        <taxon>Flavobacteriia</taxon>
        <taxon>Flavobacteriales</taxon>
        <taxon>Flavobacteriaceae</taxon>
        <taxon>Flavobacterium</taxon>
    </lineage>
</organism>
<evidence type="ECO:0000313" key="7">
    <source>
        <dbReference type="Proteomes" id="UP001629156"/>
    </source>
</evidence>
<dbReference type="EC" id="2.4.-.-" evidence="6"/>
<evidence type="ECO:0000259" key="5">
    <source>
        <dbReference type="Pfam" id="PF00535"/>
    </source>
</evidence>
<proteinExistence type="inferred from homology"/>
<keyword evidence="4" id="KW-0812">Transmembrane</keyword>
<dbReference type="EMBL" id="JBELPZ010000025">
    <property type="protein sequence ID" value="MFL9845934.1"/>
    <property type="molecule type" value="Genomic_DNA"/>
</dbReference>
<dbReference type="Pfam" id="PF00535">
    <property type="entry name" value="Glycos_transf_2"/>
    <property type="match status" value="1"/>
</dbReference>
<keyword evidence="3 6" id="KW-0808">Transferase</keyword>